<feature type="compositionally biased region" description="Basic and acidic residues" evidence="1">
    <location>
        <begin position="23"/>
        <end position="40"/>
    </location>
</feature>
<sequence>IVQAESEGVLPSLQASDVGVGPFRDKRAYGRSDETSRRDSPGLVRRPTAKGL</sequence>
<proteinExistence type="predicted"/>
<evidence type="ECO:0000313" key="2">
    <source>
        <dbReference type="EMBL" id="SVE41429.1"/>
    </source>
</evidence>
<dbReference type="EMBL" id="UINC01215643">
    <property type="protein sequence ID" value="SVE41429.1"/>
    <property type="molecule type" value="Genomic_DNA"/>
</dbReference>
<feature type="region of interest" description="Disordered" evidence="1">
    <location>
        <begin position="1"/>
        <end position="52"/>
    </location>
</feature>
<gene>
    <name evidence="2" type="ORF">METZ01_LOCUS494283</name>
</gene>
<name>A0A383DAV6_9ZZZZ</name>
<organism evidence="2">
    <name type="scientific">marine metagenome</name>
    <dbReference type="NCBI Taxonomy" id="408172"/>
    <lineage>
        <taxon>unclassified sequences</taxon>
        <taxon>metagenomes</taxon>
        <taxon>ecological metagenomes</taxon>
    </lineage>
</organism>
<feature type="non-terminal residue" evidence="2">
    <location>
        <position position="52"/>
    </location>
</feature>
<protein>
    <submittedName>
        <fullName evidence="2">Uncharacterized protein</fullName>
    </submittedName>
</protein>
<evidence type="ECO:0000256" key="1">
    <source>
        <dbReference type="SAM" id="MobiDB-lite"/>
    </source>
</evidence>
<reference evidence="2" key="1">
    <citation type="submission" date="2018-05" db="EMBL/GenBank/DDBJ databases">
        <authorList>
            <person name="Lanie J.A."/>
            <person name="Ng W.-L."/>
            <person name="Kazmierczak K.M."/>
            <person name="Andrzejewski T.M."/>
            <person name="Davidsen T.M."/>
            <person name="Wayne K.J."/>
            <person name="Tettelin H."/>
            <person name="Glass J.I."/>
            <person name="Rusch D."/>
            <person name="Podicherti R."/>
            <person name="Tsui H.-C.T."/>
            <person name="Winkler M.E."/>
        </authorList>
    </citation>
    <scope>NUCLEOTIDE SEQUENCE</scope>
</reference>
<feature type="non-terminal residue" evidence="2">
    <location>
        <position position="1"/>
    </location>
</feature>
<dbReference type="AlphaFoldDB" id="A0A383DAV6"/>
<accession>A0A383DAV6</accession>